<evidence type="ECO:0000313" key="2">
    <source>
        <dbReference type="EMBL" id="KMZ89327.1"/>
    </source>
</evidence>
<dbReference type="EMBL" id="KQ234726">
    <property type="protein sequence ID" value="KMZ89327.1"/>
    <property type="molecule type" value="Genomic_DNA"/>
</dbReference>
<proteinExistence type="predicted"/>
<dbReference type="OrthoDB" id="389093at2759"/>
<accession>A0A0J9T3Z4</accession>
<organism evidence="2 3">
    <name type="scientific">Plasmodium vivax (strain Brazil I)</name>
    <dbReference type="NCBI Taxonomy" id="1033975"/>
    <lineage>
        <taxon>Eukaryota</taxon>
        <taxon>Sar</taxon>
        <taxon>Alveolata</taxon>
        <taxon>Apicomplexa</taxon>
        <taxon>Aconoidasida</taxon>
        <taxon>Haemosporida</taxon>
        <taxon>Plasmodiidae</taxon>
        <taxon>Plasmodium</taxon>
        <taxon>Plasmodium (Plasmodium)</taxon>
    </lineage>
</organism>
<evidence type="ECO:0000256" key="1">
    <source>
        <dbReference type="SAM" id="Phobius"/>
    </source>
</evidence>
<sequence length="372" mass="44695">MNYELYNNRRIYFFILDLGIIFTLKLFPAFRDLGYSLRKHYPFHVQICKKKINEIPEINFFKKIYAVDESADIEIKDYINGCNGISTHYLDSYFRKIIKNYEFYKKCLTETSKDKCYRFFCYWIQSQRKRFQINHGSRISDWDNCFPIFWKNLNPSNQISEENCNFIDKNNYSYATIKIQRYIDELHSIKGVLDDPGNISSERNKCLLYNIKRDYYIKEILTEISSIRNFKTLNNDMFIIDNDCSLQKFFIYFKDKICPDEPKTEIEQPPRCNMPEHQLLLKQPRCPDPPADVKDVEVRIETIPTPSRSQNYLFVILTFLGTLVLCFLIYNVKNFFHLKICMLCRKFNMLYLSSLSYNTFHISNTPSIFFFY</sequence>
<feature type="transmembrane region" description="Helical" evidence="1">
    <location>
        <begin position="12"/>
        <end position="30"/>
    </location>
</feature>
<gene>
    <name evidence="2" type="ORF">PVBG_03677</name>
</gene>
<keyword evidence="1" id="KW-0812">Transmembrane</keyword>
<name>A0A0J9T3Z4_PLAV1</name>
<dbReference type="AlphaFoldDB" id="A0A0J9T3Z4"/>
<keyword evidence="1" id="KW-0472">Membrane</keyword>
<reference evidence="2 3" key="1">
    <citation type="submission" date="2011-08" db="EMBL/GenBank/DDBJ databases">
        <title>The Genome Sequence of Plasmodium vivax Brazil I.</title>
        <authorList>
            <consortium name="The Broad Institute Genome Sequencing Platform"/>
            <consortium name="The Broad Institute Genome Sequencing Center for Infectious Disease"/>
            <person name="Neafsey D."/>
            <person name="Carlton J."/>
            <person name="Barnwell J."/>
            <person name="Collins W."/>
            <person name="Escalante A."/>
            <person name="Mullikin J."/>
            <person name="Saul A."/>
            <person name="Guigo R."/>
            <person name="Camara F."/>
            <person name="Young S.K."/>
            <person name="Zeng Q."/>
            <person name="Gargeya S."/>
            <person name="Fitzgerald M."/>
            <person name="Haas B."/>
            <person name="Abouelleil A."/>
            <person name="Alvarado L."/>
            <person name="Arachchi H.M."/>
            <person name="Berlin A."/>
            <person name="Brown A."/>
            <person name="Chapman S.B."/>
            <person name="Chen Z."/>
            <person name="Dunbar C."/>
            <person name="Freedman E."/>
            <person name="Gearin G."/>
            <person name="Gellesch M."/>
            <person name="Goldberg J."/>
            <person name="Griggs A."/>
            <person name="Gujja S."/>
            <person name="Heiman D."/>
            <person name="Howarth C."/>
            <person name="Larson L."/>
            <person name="Lui A."/>
            <person name="MacDonald P.J.P."/>
            <person name="Montmayeur A."/>
            <person name="Murphy C."/>
            <person name="Neiman D."/>
            <person name="Pearson M."/>
            <person name="Priest M."/>
            <person name="Roberts A."/>
            <person name="Saif S."/>
            <person name="Shea T."/>
            <person name="Shenoy N."/>
            <person name="Sisk P."/>
            <person name="Stolte C."/>
            <person name="Sykes S."/>
            <person name="Wortman J."/>
            <person name="Nusbaum C."/>
            <person name="Birren B."/>
        </authorList>
    </citation>
    <scope>NUCLEOTIDE SEQUENCE [LARGE SCALE GENOMIC DNA]</scope>
    <source>
        <strain evidence="2 3">Brazil I</strain>
    </source>
</reference>
<dbReference type="Proteomes" id="UP000053327">
    <property type="component" value="Unassembled WGS sequence"/>
</dbReference>
<feature type="transmembrane region" description="Helical" evidence="1">
    <location>
        <begin position="312"/>
        <end position="332"/>
    </location>
</feature>
<evidence type="ECO:0000313" key="3">
    <source>
        <dbReference type="Proteomes" id="UP000053327"/>
    </source>
</evidence>
<keyword evidence="1" id="KW-1133">Transmembrane helix</keyword>
<protein>
    <submittedName>
        <fullName evidence="2">Uncharacterized protein</fullName>
    </submittedName>
</protein>